<dbReference type="Pfam" id="PF19114">
    <property type="entry name" value="EsV_1_7_cys"/>
    <property type="match status" value="1"/>
</dbReference>
<evidence type="ECO:0000313" key="1">
    <source>
        <dbReference type="EMBL" id="QHS87486.1"/>
    </source>
</evidence>
<accession>A0A6C0B5X4</accession>
<dbReference type="InterPro" id="IPR043822">
    <property type="entry name" value="EsV_1_7_cys"/>
</dbReference>
<name>A0A6C0B5X4_9ZZZZ</name>
<reference evidence="1" key="1">
    <citation type="journal article" date="2020" name="Nature">
        <title>Giant virus diversity and host interactions through global metagenomics.</title>
        <authorList>
            <person name="Schulz F."/>
            <person name="Roux S."/>
            <person name="Paez-Espino D."/>
            <person name="Jungbluth S."/>
            <person name="Walsh D.A."/>
            <person name="Denef V.J."/>
            <person name="McMahon K.D."/>
            <person name="Konstantinidis K.T."/>
            <person name="Eloe-Fadrosh E.A."/>
            <person name="Kyrpides N.C."/>
            <person name="Woyke T."/>
        </authorList>
    </citation>
    <scope>NUCLEOTIDE SEQUENCE</scope>
    <source>
        <strain evidence="1">GVMAG-M-3300010157-4</strain>
    </source>
</reference>
<dbReference type="AlphaFoldDB" id="A0A6C0B5X4"/>
<sequence length="217" mass="24571">MPRICKHVGCRNRPLYGTKHGCPHFCAEHKDPNMKNMTTTSRVATSGLSTCIVSKCQEQPSSPRFRGYCAPCYVTLFPEDPLTFQTVYRSKQQATYQFVASRFDGFQHESPLYIAGVRIDCRIVIADTVLCVSTDPNIMLNEDGATPYKVIVIAFNPNKYVTKTCESVNPMLYMRLPLLEDEIARQMERIIANENRDKLEIIRLFATTSDCPSTNSP</sequence>
<proteinExistence type="predicted"/>
<dbReference type="SMART" id="SM01425">
    <property type="entry name" value="EsV_1_7"/>
    <property type="match status" value="1"/>
</dbReference>
<organism evidence="1">
    <name type="scientific">viral metagenome</name>
    <dbReference type="NCBI Taxonomy" id="1070528"/>
    <lineage>
        <taxon>unclassified sequences</taxon>
        <taxon>metagenomes</taxon>
        <taxon>organismal metagenomes</taxon>
    </lineage>
</organism>
<protein>
    <submittedName>
        <fullName evidence="1">Uncharacterized protein</fullName>
    </submittedName>
</protein>
<dbReference type="EMBL" id="MN739082">
    <property type="protein sequence ID" value="QHS87486.1"/>
    <property type="molecule type" value="Genomic_DNA"/>
</dbReference>